<accession>A0A915DZ97</accession>
<dbReference type="InterPro" id="IPR035964">
    <property type="entry name" value="I/LWEQ_dom_sf"/>
</dbReference>
<comment type="subcellular location">
    <subcellularLocation>
        <location evidence="1">Cytoplasm</location>
    </subcellularLocation>
</comment>
<evidence type="ECO:0000256" key="1">
    <source>
        <dbReference type="ARBA" id="ARBA00004496"/>
    </source>
</evidence>
<protein>
    <submittedName>
        <fullName evidence="9">Huntingtin interacting protein 1</fullName>
    </submittedName>
</protein>
<keyword evidence="3" id="KW-0963">Cytoplasm</keyword>
<dbReference type="PROSITE" id="PS50945">
    <property type="entry name" value="I_LWEQ"/>
    <property type="match status" value="1"/>
</dbReference>
<dbReference type="PANTHER" id="PTHR10407:SF15">
    <property type="entry name" value="HUNTINGTIN INTERACTING PROTEIN 1"/>
    <property type="match status" value="1"/>
</dbReference>
<dbReference type="FunFam" id="1.25.40.90:FF:000012">
    <property type="entry name" value="Huntingtin interacting protein 1-related"/>
    <property type="match status" value="1"/>
</dbReference>
<organism evidence="8 9">
    <name type="scientific">Ditylenchus dipsaci</name>
    <dbReference type="NCBI Taxonomy" id="166011"/>
    <lineage>
        <taxon>Eukaryota</taxon>
        <taxon>Metazoa</taxon>
        <taxon>Ecdysozoa</taxon>
        <taxon>Nematoda</taxon>
        <taxon>Chromadorea</taxon>
        <taxon>Rhabditida</taxon>
        <taxon>Tylenchina</taxon>
        <taxon>Tylenchomorpha</taxon>
        <taxon>Sphaerularioidea</taxon>
        <taxon>Anguinidae</taxon>
        <taxon>Anguininae</taxon>
        <taxon>Ditylenchus</taxon>
    </lineage>
</organism>
<dbReference type="InterPro" id="IPR013809">
    <property type="entry name" value="ENTH"/>
</dbReference>
<dbReference type="GO" id="GO:0030136">
    <property type="term" value="C:clathrin-coated vesicle"/>
    <property type="evidence" value="ECO:0007669"/>
    <property type="project" value="TreeGrafter"/>
</dbReference>
<dbReference type="InterPro" id="IPR002558">
    <property type="entry name" value="ILWEQ_dom"/>
</dbReference>
<reference evidence="9" key="1">
    <citation type="submission" date="2022-11" db="UniProtKB">
        <authorList>
            <consortium name="WormBaseParasite"/>
        </authorList>
    </citation>
    <scope>IDENTIFICATION</scope>
</reference>
<dbReference type="SUPFAM" id="SSF109885">
    <property type="entry name" value="I/LWEQ domain"/>
    <property type="match status" value="1"/>
</dbReference>
<dbReference type="GO" id="GO:0048268">
    <property type="term" value="P:clathrin coat assembly"/>
    <property type="evidence" value="ECO:0007669"/>
    <property type="project" value="TreeGrafter"/>
</dbReference>
<evidence type="ECO:0000256" key="5">
    <source>
        <dbReference type="SAM" id="Coils"/>
    </source>
</evidence>
<dbReference type="PROSITE" id="PS50942">
    <property type="entry name" value="ENTH"/>
    <property type="match status" value="1"/>
</dbReference>
<feature type="coiled-coil region" evidence="5">
    <location>
        <begin position="876"/>
        <end position="912"/>
    </location>
</feature>
<dbReference type="WBParaSite" id="jg24518">
    <property type="protein sequence ID" value="jg24518"/>
    <property type="gene ID" value="jg24518"/>
</dbReference>
<proteinExistence type="inferred from homology"/>
<dbReference type="GO" id="GO:0007015">
    <property type="term" value="P:actin filament organization"/>
    <property type="evidence" value="ECO:0007669"/>
    <property type="project" value="TreeGrafter"/>
</dbReference>
<dbReference type="InterPro" id="IPR030224">
    <property type="entry name" value="Sla2_fam"/>
</dbReference>
<name>A0A915DZ97_9BILA</name>
<keyword evidence="8" id="KW-1185">Reference proteome</keyword>
<dbReference type="Pfam" id="PF07651">
    <property type="entry name" value="ANTH"/>
    <property type="match status" value="1"/>
</dbReference>
<sequence>MQDAAFVKSQLVAFCKALSKVEAPLKQKHVRALIVGTHKQRSARIFWHAVSRVQLEKNPVLTWKFCHLLHKIIRDGHRKVTDDSLAHCSRLVQLGNFWQHLRTSEYGQANTSYCKMLVSRLHFHKKYPSILGSLLLAPNQLEALIGSDINETYELAIDMLDQMDELLNLKTTVMNIMDSLRWSSLIPQGQCLLSPLILVILDTSKFYDFLVKALFKLHSTLPPDTLTGHRERFYDVFRKTKKFYEEATNLQYFKYLVSIPTLPTIAPNFLHASELDSYQSPQAYLHVEASSDGGSADGDITPPDSQSICDETIIDLTMPESAFVDQETSQQQQAPLFDPKDEIINCLRRDVDTERETKERLIQEARLRIEQYENRLIQMKQEIDLNKQTADDRLEELQKLQSSAQSYQQQIQSAEELEKKAMDKEQRFLKMKTIYDNLREEHIKALTEIRDLRSKTDTHDNELKVKEEEFRQLNRQLEEATQERSLLQEKAQTSAESLSSLTSQLEKWKLEHSEQQQSLQQQNQSHLEKQQYDFMTNISSAAISMLEQSQEDLQNATSISYPPQLAALSLRITIEHLEANVTPTIGSPSSYEPAILLAHRVAEIVVNCAASAYTSSIQHYEPVNEQCKKVLGSSIDFFGFMKDLHSADMMKTTASVLQSELEKLEELVKALPTLSSGDIDLEAVGSQLDMEMQQMDAAIQNAVAQIEQLQKKSRENNSGIRVEVNDKILLSCTSLMACVRELVARSKDVQEEIVALGRGSASPNDFYKRNHLWTEGLLSASRAVGVAATVLVNSADGVIGGKAKYEHLIVAAQEIGASVAQLFVSSRVKADKDSKRMAELGTASKSVNGATAAVVAAVKSGQESLNDEKLLDFTHFTLHEAKKEEMESQVRTLELEAELIRERSKLAALRKQHYHMASLVQNKNGTEE</sequence>
<evidence type="ECO:0000259" key="6">
    <source>
        <dbReference type="PROSITE" id="PS50942"/>
    </source>
</evidence>
<evidence type="ECO:0000313" key="9">
    <source>
        <dbReference type="WBParaSite" id="jg24518"/>
    </source>
</evidence>
<dbReference type="SUPFAM" id="SSF48464">
    <property type="entry name" value="ENTH/VHS domain"/>
    <property type="match status" value="1"/>
</dbReference>
<dbReference type="GO" id="GO:0030864">
    <property type="term" value="C:cortical actin cytoskeleton"/>
    <property type="evidence" value="ECO:0007669"/>
    <property type="project" value="TreeGrafter"/>
</dbReference>
<evidence type="ECO:0000259" key="7">
    <source>
        <dbReference type="PROSITE" id="PS50945"/>
    </source>
</evidence>
<dbReference type="GO" id="GO:0043325">
    <property type="term" value="F:phosphatidylinositol-3,4-bisphosphate binding"/>
    <property type="evidence" value="ECO:0007669"/>
    <property type="project" value="TreeGrafter"/>
</dbReference>
<dbReference type="SMART" id="SM00273">
    <property type="entry name" value="ENTH"/>
    <property type="match status" value="1"/>
</dbReference>
<evidence type="ECO:0000256" key="2">
    <source>
        <dbReference type="ARBA" id="ARBA00010135"/>
    </source>
</evidence>
<dbReference type="Gene3D" id="1.20.5.1700">
    <property type="match status" value="1"/>
</dbReference>
<dbReference type="GO" id="GO:0035615">
    <property type="term" value="F:clathrin adaptor activity"/>
    <property type="evidence" value="ECO:0007669"/>
    <property type="project" value="TreeGrafter"/>
</dbReference>
<dbReference type="InterPro" id="IPR008942">
    <property type="entry name" value="ENTH_VHS"/>
</dbReference>
<dbReference type="SMART" id="SM00307">
    <property type="entry name" value="ILWEQ"/>
    <property type="match status" value="1"/>
</dbReference>
<dbReference type="Gene3D" id="1.20.1410.10">
    <property type="entry name" value="I/LWEQ domain"/>
    <property type="match status" value="1"/>
</dbReference>
<dbReference type="AlphaFoldDB" id="A0A915DZ97"/>
<dbReference type="GO" id="GO:0051015">
    <property type="term" value="F:actin filament binding"/>
    <property type="evidence" value="ECO:0007669"/>
    <property type="project" value="TreeGrafter"/>
</dbReference>
<keyword evidence="4" id="KW-0009">Actin-binding</keyword>
<dbReference type="InterPro" id="IPR011417">
    <property type="entry name" value="ANTH_dom"/>
</dbReference>
<evidence type="ECO:0000256" key="3">
    <source>
        <dbReference type="ARBA" id="ARBA00022490"/>
    </source>
</evidence>
<dbReference type="Proteomes" id="UP000887574">
    <property type="component" value="Unplaced"/>
</dbReference>
<evidence type="ECO:0000256" key="4">
    <source>
        <dbReference type="ARBA" id="ARBA00023203"/>
    </source>
</evidence>
<feature type="domain" description="I/LWEQ" evidence="7">
    <location>
        <begin position="676"/>
        <end position="917"/>
    </location>
</feature>
<comment type="similarity">
    <text evidence="2">Belongs to the SLA2 family.</text>
</comment>
<feature type="domain" description="ENTH" evidence="6">
    <location>
        <begin position="2"/>
        <end position="131"/>
    </location>
</feature>
<feature type="coiled-coil region" evidence="5">
    <location>
        <begin position="344"/>
        <end position="525"/>
    </location>
</feature>
<keyword evidence="5" id="KW-0175">Coiled coil</keyword>
<dbReference type="GO" id="GO:0080025">
    <property type="term" value="F:phosphatidylinositol-3,5-bisphosphate binding"/>
    <property type="evidence" value="ECO:0007669"/>
    <property type="project" value="TreeGrafter"/>
</dbReference>
<dbReference type="Pfam" id="PF01608">
    <property type="entry name" value="I_LWEQ"/>
    <property type="match status" value="1"/>
</dbReference>
<dbReference type="FunFam" id="1.20.1410.10:FF:000006">
    <property type="entry name" value="Huntingtin interacting protein"/>
    <property type="match status" value="1"/>
</dbReference>
<dbReference type="PANTHER" id="PTHR10407">
    <property type="entry name" value="HUNTINGTIN INTERACTING PROTEIN 1"/>
    <property type="match status" value="1"/>
</dbReference>
<dbReference type="GO" id="GO:0006897">
    <property type="term" value="P:endocytosis"/>
    <property type="evidence" value="ECO:0007669"/>
    <property type="project" value="InterPro"/>
</dbReference>
<dbReference type="GO" id="GO:0032051">
    <property type="term" value="F:clathrin light chain binding"/>
    <property type="evidence" value="ECO:0007669"/>
    <property type="project" value="TreeGrafter"/>
</dbReference>
<evidence type="ECO:0000313" key="8">
    <source>
        <dbReference type="Proteomes" id="UP000887574"/>
    </source>
</evidence>
<dbReference type="Gene3D" id="1.25.40.90">
    <property type="match status" value="1"/>
</dbReference>